<dbReference type="GO" id="GO:0045943">
    <property type="term" value="P:positive regulation of transcription by RNA polymerase I"/>
    <property type="evidence" value="ECO:0000318"/>
    <property type="project" value="GO_Central"/>
</dbReference>
<gene>
    <name evidence="9" type="ORF">KFL_005920020</name>
</gene>
<dbReference type="InterPro" id="IPR056473">
    <property type="entry name" value="HEAT_Utp10/HEAT1"/>
</dbReference>
<keyword evidence="4" id="KW-0698">rRNA processing</keyword>
<name>A0A1Y1IPI6_KLENI</name>
<evidence type="ECO:0000313" key="9">
    <source>
        <dbReference type="EMBL" id="GAQ90038.1"/>
    </source>
</evidence>
<evidence type="ECO:0000256" key="6">
    <source>
        <dbReference type="ARBA" id="ARBA00023274"/>
    </source>
</evidence>
<comment type="subcellular location">
    <subcellularLocation>
        <location evidence="1">Nucleus</location>
        <location evidence="1">Nucleolus</location>
    </subcellularLocation>
</comment>
<dbReference type="GO" id="GO:0030515">
    <property type="term" value="F:snoRNA binding"/>
    <property type="evidence" value="ECO:0000318"/>
    <property type="project" value="GO_Central"/>
</dbReference>
<keyword evidence="3" id="KW-0690">Ribosome biogenesis</keyword>
<dbReference type="InterPro" id="IPR011989">
    <property type="entry name" value="ARM-like"/>
</dbReference>
<sequence>MAASALASQLQAIALSHTGTSIRPQPRGKPSLLFDPQEAANIDLQTIHRIGKQGFDELCNMDARFEPFAETLFSQVGADFDREMQTKEANEKLDASVTAFLRLLSNYLLLPPAHQALEFLIRRYMIQQYNVEAVLLSALPYHETQLFVRLVQLLDLSRAARWRFLVGRVQQNGAPLPRDSLVLHCSRNLAVLDAVLDAARLVSDARNASKPLLSFSAVIVMEVLAAVASFTDELVKRILPYVLDGFKKGAAVEYQAGVLMIAAQLSNRATLSKSLLSSLLRSLAGSPPPSLQSESLMVIIQIFQTQRPAAIPPKALKALVKFPGLADALGELSQRFDAAPFLRPFLRALVSGAPGNETYEALLVEIVEKVSVGGEVEGLTRNLLALAGLGGPANSDGVAGSDTSGASDGAAVARRVLRVLDKRYSVELDASVNALMKEAAERGDLGADEDESDEGKGGANALFDFMQGTFGGGLHAPLAESGASLYLSVDHPQAEVRRLALQRLGALAKKSKGEGNQQLQQFLGAAVLRRLRDDDPEVVKTALNLPSLVTLTAREPLFEALSGALTASVAALEGSLEVPGDSKAATAVARNALRVLAGDFLGAHPEMAELVGTLFLGHMLVKPKTRKVNREAIAQAAKIAGFPAGLAELTKKFDEEGGDKQTKAAGDAELNDALLSVLAEGLSTNPSEGISLLRSALTSAPRSRPLVLMILLRVLATLRGVKVLVKAEGILKAVLPVLESEWVRAAALGNPEEDPLPEGAADWVRKGENGAAWFKAVRVSPERASLTVLLGAYERAVGLVEDERLGLLFTLLASGPKLLEKEVMPALKRILERAAGAGLTEQTQWLGERFLPKIVLGTGVGSGAAVQEQSLELLTNVVQNGELSPENVFTLAPKLLVALASPGKGVRRAALRAVRALWSRTAGLGADGDDVMEDDSDVADVSAVRKVLEAAWSERQHFRSDGGHLKPFLSELLGFRDPDDGVSVAGELSALRSIFGVGWKWAVSKFLAGALVGTLDTSHQRAVLLGALRPAFVSSRADEQAQVVGQLQPLMFSLLGGGVNTGVSGGESDDTALLVELISLFTPELAGRLGQEGENQPSLEPLVLALQTGLAGSEKLRTFSDAVAIAAAERVDRAFFGALNAPLQDWLTAVLLALMSAASTEALRTSVRRSLESVDLSAAATCRLLALLMEDPNGAAVAATPAKKKKRAGGGKQGAETAPPAQRLLAGSLELGTALLELLQWKELSDGLNGSGLHADALAQQLSALLRGLADRSWPPGGSLGEAVEEGGVPKGPAMPPPRAVYAMQLTLASLERIAAQKEGGDTGRKTRGGKKNGEGPFDVDLVVRCVREAPDAPTRNHALALLAALARVLPEEVLHRLLEVATIVGSSSLALDDSASHRVVQQMLSAVVPAWAAQSGDLDQLLEVFIVALPKVPAHRRMGLLEGLLRSVGIDRGIPRALLLLIRAQVEGVGETPHDEAGSPRSVLVSDAPDDWLVRLADALASQHLPSVRLAAYHKLLEATAISDAPSAADRKLSRAATAFVISQLGQRAFTGLREAAGTEEEEKRVQEGYVSLMEQVLLRLRPIADADGSTSKGKKANTEAAYQLLEALYSLMDPAAYLSGISGLLHHEDRHVRRRVLKLLSTEVKDHSPVAPADNPQTVAQYATLASEIASLLSGPSEDPSPSTKQAALAALEAIAARFGPQASETLGAAIDAVLANAEPPKAPKTPKKAKVVPAEGSVNPAVAAAAIRCAATICASLGPRALPQLPRVLATVLGCAQRQLVAENGDTVPEERLELLTVCIAAVEKLVSNLGAFLSPYLGQILDLVLLQPAVLTSAAAERAAAVRALLPEKVPPRLLLDPVIRAYDRALALGAESERALASLFDLVAALASKLDKAGVAAHHRTVFEFLLRAFDLRRKPPPGVAVGTSVEPAIIRAFVALVVKLSENTFKPLFLKTLEWAETDFLPADEGAESDVMTSKGSLARNTFLYGLVGALAEKLRSVFVPYFKYLMEGVITHLGGSAGQEGEGGGEENVGFRPKKKKKKSAKVAAEGSESSALTPAQWELRRLVTSALQKCFQYDTVGFLEPGRFQQLLPPLVAQLRVDIPEGVDDETSRSSGDETLVSALGYMALAARSDAMWRPLNRDVLMATRGEGENSRPKMLALAVVEFLVDRLREEYLVLLPETIPFLAELLEETDLTVVAKSQGLVKKLEELSGENLADYF</sequence>
<dbReference type="PANTHER" id="PTHR13457:SF1">
    <property type="entry name" value="HEAT REPEAT-CONTAINING PROTEIN 1"/>
    <property type="match status" value="1"/>
</dbReference>
<dbReference type="OrthoDB" id="31183at2759"/>
<dbReference type="GO" id="GO:0030686">
    <property type="term" value="C:90S preribosome"/>
    <property type="evidence" value="ECO:0000318"/>
    <property type="project" value="GO_Central"/>
</dbReference>
<dbReference type="InterPro" id="IPR012954">
    <property type="entry name" value="BP28_C_dom"/>
</dbReference>
<evidence type="ECO:0000256" key="7">
    <source>
        <dbReference type="SAM" id="MobiDB-lite"/>
    </source>
</evidence>
<evidence type="ECO:0000256" key="5">
    <source>
        <dbReference type="ARBA" id="ARBA00023242"/>
    </source>
</evidence>
<organism evidence="9 10">
    <name type="scientific">Klebsormidium nitens</name>
    <name type="common">Green alga</name>
    <name type="synonym">Ulothrix nitens</name>
    <dbReference type="NCBI Taxonomy" id="105231"/>
    <lineage>
        <taxon>Eukaryota</taxon>
        <taxon>Viridiplantae</taxon>
        <taxon>Streptophyta</taxon>
        <taxon>Klebsormidiophyceae</taxon>
        <taxon>Klebsormidiales</taxon>
        <taxon>Klebsormidiaceae</taxon>
        <taxon>Klebsormidium</taxon>
    </lineage>
</organism>
<feature type="domain" description="BP28 C-terminal" evidence="8">
    <location>
        <begin position="1897"/>
        <end position="2086"/>
    </location>
</feature>
<dbReference type="OMA" id="NDVMWKQ"/>
<dbReference type="Pfam" id="PF23243">
    <property type="entry name" value="HEAT_HEATR1"/>
    <property type="match status" value="1"/>
</dbReference>
<evidence type="ECO:0000256" key="2">
    <source>
        <dbReference type="ARBA" id="ARBA00010559"/>
    </source>
</evidence>
<dbReference type="Gene3D" id="1.25.10.10">
    <property type="entry name" value="Leucine-rich Repeat Variant"/>
    <property type="match status" value="1"/>
</dbReference>
<dbReference type="Pfam" id="PF08146">
    <property type="entry name" value="BP28CT"/>
    <property type="match status" value="1"/>
</dbReference>
<protein>
    <submittedName>
        <fullName evidence="9">U3 small nucleolar RNA-associated protein 10</fullName>
    </submittedName>
</protein>
<dbReference type="InterPro" id="IPR022125">
    <property type="entry name" value="U3snoRNP10_N"/>
</dbReference>
<proteinExistence type="inferred from homology"/>
<evidence type="ECO:0000256" key="1">
    <source>
        <dbReference type="ARBA" id="ARBA00004604"/>
    </source>
</evidence>
<keyword evidence="10" id="KW-1185">Reference proteome</keyword>
<feature type="region of interest" description="Disordered" evidence="7">
    <location>
        <begin position="1198"/>
        <end position="1218"/>
    </location>
</feature>
<dbReference type="STRING" id="105231.A0A1Y1IPI6"/>
<dbReference type="Pfam" id="PF12397">
    <property type="entry name" value="U3snoRNP10"/>
    <property type="match status" value="1"/>
</dbReference>
<dbReference type="SMART" id="SM01036">
    <property type="entry name" value="BP28CT"/>
    <property type="match status" value="1"/>
</dbReference>
<feature type="compositionally biased region" description="Basic residues" evidence="7">
    <location>
        <begin position="2039"/>
        <end position="2048"/>
    </location>
</feature>
<evidence type="ECO:0000256" key="3">
    <source>
        <dbReference type="ARBA" id="ARBA00022517"/>
    </source>
</evidence>
<dbReference type="Proteomes" id="UP000054558">
    <property type="component" value="Unassembled WGS sequence"/>
</dbReference>
<accession>A0A1Y1IPI6</accession>
<dbReference type="GO" id="GO:0034455">
    <property type="term" value="C:t-UTP complex"/>
    <property type="evidence" value="ECO:0000318"/>
    <property type="project" value="GO_Central"/>
</dbReference>
<dbReference type="PANTHER" id="PTHR13457">
    <property type="entry name" value="BAP28"/>
    <property type="match status" value="1"/>
</dbReference>
<dbReference type="GO" id="GO:0032040">
    <property type="term" value="C:small-subunit processome"/>
    <property type="evidence" value="ECO:0000318"/>
    <property type="project" value="GO_Central"/>
</dbReference>
<evidence type="ECO:0000259" key="8">
    <source>
        <dbReference type="SMART" id="SM01036"/>
    </source>
</evidence>
<keyword evidence="5" id="KW-0539">Nucleus</keyword>
<evidence type="ECO:0000313" key="10">
    <source>
        <dbReference type="Proteomes" id="UP000054558"/>
    </source>
</evidence>
<evidence type="ECO:0000256" key="4">
    <source>
        <dbReference type="ARBA" id="ARBA00022552"/>
    </source>
</evidence>
<dbReference type="InterPro" id="IPR016024">
    <property type="entry name" value="ARM-type_fold"/>
</dbReference>
<dbReference type="InterPro" id="IPR040191">
    <property type="entry name" value="UTP10"/>
</dbReference>
<reference evidence="9 10" key="1">
    <citation type="journal article" date="2014" name="Nat. Commun.">
        <title>Klebsormidium flaccidum genome reveals primary factors for plant terrestrial adaptation.</title>
        <authorList>
            <person name="Hori K."/>
            <person name="Maruyama F."/>
            <person name="Fujisawa T."/>
            <person name="Togashi T."/>
            <person name="Yamamoto N."/>
            <person name="Seo M."/>
            <person name="Sato S."/>
            <person name="Yamada T."/>
            <person name="Mori H."/>
            <person name="Tajima N."/>
            <person name="Moriyama T."/>
            <person name="Ikeuchi M."/>
            <person name="Watanabe M."/>
            <person name="Wada H."/>
            <person name="Kobayashi K."/>
            <person name="Saito M."/>
            <person name="Masuda T."/>
            <person name="Sasaki-Sekimoto Y."/>
            <person name="Mashiguchi K."/>
            <person name="Awai K."/>
            <person name="Shimojima M."/>
            <person name="Masuda S."/>
            <person name="Iwai M."/>
            <person name="Nobusawa T."/>
            <person name="Narise T."/>
            <person name="Kondo S."/>
            <person name="Saito H."/>
            <person name="Sato R."/>
            <person name="Murakawa M."/>
            <person name="Ihara Y."/>
            <person name="Oshima-Yamada Y."/>
            <person name="Ohtaka K."/>
            <person name="Satoh M."/>
            <person name="Sonobe K."/>
            <person name="Ishii M."/>
            <person name="Ohtani R."/>
            <person name="Kanamori-Sato M."/>
            <person name="Honoki R."/>
            <person name="Miyazaki D."/>
            <person name="Mochizuki H."/>
            <person name="Umetsu J."/>
            <person name="Higashi K."/>
            <person name="Shibata D."/>
            <person name="Kamiya Y."/>
            <person name="Sato N."/>
            <person name="Nakamura Y."/>
            <person name="Tabata S."/>
            <person name="Ida S."/>
            <person name="Kurokawa K."/>
            <person name="Ohta H."/>
        </authorList>
    </citation>
    <scope>NUCLEOTIDE SEQUENCE [LARGE SCALE GENOMIC DNA]</scope>
    <source>
        <strain evidence="9 10">NIES-2285</strain>
    </source>
</reference>
<feature type="region of interest" description="Disordered" evidence="7">
    <location>
        <begin position="2022"/>
        <end position="2053"/>
    </location>
</feature>
<dbReference type="GO" id="GO:0000462">
    <property type="term" value="P:maturation of SSU-rRNA from tricistronic rRNA transcript (SSU-rRNA, 5.8S rRNA, LSU-rRNA)"/>
    <property type="evidence" value="ECO:0000318"/>
    <property type="project" value="GO_Central"/>
</dbReference>
<dbReference type="EMBL" id="DF237541">
    <property type="protein sequence ID" value="GAQ90038.1"/>
    <property type="molecule type" value="Genomic_DNA"/>
</dbReference>
<keyword evidence="6" id="KW-0687">Ribonucleoprotein</keyword>
<dbReference type="SUPFAM" id="SSF48371">
    <property type="entry name" value="ARM repeat"/>
    <property type="match status" value="1"/>
</dbReference>
<comment type="similarity">
    <text evidence="2">Belongs to the HEATR1/UTP10 family.</text>
</comment>